<evidence type="ECO:0000313" key="8">
    <source>
        <dbReference type="Proteomes" id="UP001626628"/>
    </source>
</evidence>
<keyword evidence="5 6" id="KW-0949">S-adenosyl-L-methionine</keyword>
<evidence type="ECO:0000256" key="4">
    <source>
        <dbReference type="ARBA" id="ARBA00022679"/>
    </source>
</evidence>
<keyword evidence="8" id="KW-1185">Reference proteome</keyword>
<reference evidence="7 8" key="1">
    <citation type="submission" date="2024-03" db="EMBL/GenBank/DDBJ databases">
        <title>The complete genome of Streptomyces sirii sp.nov.</title>
        <authorList>
            <person name="Zakalyukina Y.V."/>
            <person name="Belik A.R."/>
            <person name="Biryukov M.V."/>
            <person name="Baturina O.A."/>
            <person name="Kabilov M.R."/>
        </authorList>
    </citation>
    <scope>NUCLEOTIDE SEQUENCE [LARGE SCALE GENOMIC DNA]</scope>
    <source>
        <strain evidence="7 8">BP-8</strain>
    </source>
</reference>
<dbReference type="InterPro" id="IPR011610">
    <property type="entry name" value="SAM_mthyl_Trfase_ML2640-like"/>
</dbReference>
<evidence type="ECO:0000256" key="1">
    <source>
        <dbReference type="ARBA" id="ARBA00003907"/>
    </source>
</evidence>
<accession>A0ABZ2QW99</accession>
<protein>
    <recommendedName>
        <fullName evidence="6">S-adenosyl-L-methionine-dependent methyltransferase</fullName>
        <ecNumber evidence="6">2.1.1.-</ecNumber>
    </recommendedName>
</protein>
<dbReference type="GO" id="GO:0008168">
    <property type="term" value="F:methyltransferase activity"/>
    <property type="evidence" value="ECO:0007669"/>
    <property type="project" value="UniProtKB-KW"/>
</dbReference>
<evidence type="ECO:0000256" key="5">
    <source>
        <dbReference type="ARBA" id="ARBA00022691"/>
    </source>
</evidence>
<evidence type="ECO:0000313" key="7">
    <source>
        <dbReference type="EMBL" id="WXK78559.1"/>
    </source>
</evidence>
<dbReference type="PANTHER" id="PTHR43619">
    <property type="entry name" value="S-ADENOSYL-L-METHIONINE-DEPENDENT METHYLTRANSFERASE YKTD-RELATED"/>
    <property type="match status" value="1"/>
</dbReference>
<evidence type="ECO:0000256" key="2">
    <source>
        <dbReference type="ARBA" id="ARBA00008138"/>
    </source>
</evidence>
<dbReference type="Gene3D" id="3.40.50.150">
    <property type="entry name" value="Vaccinia Virus protein VP39"/>
    <property type="match status" value="1"/>
</dbReference>
<dbReference type="EC" id="2.1.1.-" evidence="6"/>
<comment type="function">
    <text evidence="1 6">Exhibits S-adenosyl-L-methionine-dependent methyltransferase activity.</text>
</comment>
<sequence length="285" mass="31406">MESVNQVMEPVSKTAQWTAAARAVESERPDHIFDDPYARLVAGETGFELLERYAGSAVVPFVLVRTRYMDDAIVRTVQERGIRQVVLVAAGMDMRAVRLTWPEGVTLFQLDRPALLETKAALLAENPPRQGTGAVSQSHSVPVDLASGWQDELHAAGFDPGQPTLWVAEGLFFFLPEDVVRDLLGSLRELSAPGSVLIGDMTSRATLHNPLAKGFMRVLMEDGNPWLFGTDEPEEFLESCGWVTEQLLQPGEEGADFDRWPHPVPPRSMPNVPRSFLFTAGVKPA</sequence>
<gene>
    <name evidence="7" type="ORF">WAB15_22610</name>
</gene>
<dbReference type="Proteomes" id="UP001626628">
    <property type="component" value="Chromosome"/>
</dbReference>
<dbReference type="EMBL" id="CP147982">
    <property type="protein sequence ID" value="WXK78559.1"/>
    <property type="molecule type" value="Genomic_DNA"/>
</dbReference>
<dbReference type="Pfam" id="PF04072">
    <property type="entry name" value="LCM"/>
    <property type="match status" value="1"/>
</dbReference>
<evidence type="ECO:0000256" key="6">
    <source>
        <dbReference type="RuleBase" id="RU362030"/>
    </source>
</evidence>
<organism evidence="7 8">
    <name type="scientific">Streptomyces sirii</name>
    <dbReference type="NCBI Taxonomy" id="3127701"/>
    <lineage>
        <taxon>Bacteria</taxon>
        <taxon>Bacillati</taxon>
        <taxon>Actinomycetota</taxon>
        <taxon>Actinomycetes</taxon>
        <taxon>Kitasatosporales</taxon>
        <taxon>Streptomycetaceae</taxon>
        <taxon>Streptomyces</taxon>
    </lineage>
</organism>
<dbReference type="SUPFAM" id="SSF53335">
    <property type="entry name" value="S-adenosyl-L-methionine-dependent methyltransferases"/>
    <property type="match status" value="1"/>
</dbReference>
<dbReference type="GO" id="GO:0032259">
    <property type="term" value="P:methylation"/>
    <property type="evidence" value="ECO:0007669"/>
    <property type="project" value="UniProtKB-KW"/>
</dbReference>
<name>A0ABZ2QW99_9ACTN</name>
<dbReference type="RefSeq" id="WP_399151025.1">
    <property type="nucleotide sequence ID" value="NZ_CP147982.1"/>
</dbReference>
<evidence type="ECO:0000256" key="3">
    <source>
        <dbReference type="ARBA" id="ARBA00022603"/>
    </source>
</evidence>
<proteinExistence type="inferred from homology"/>
<comment type="similarity">
    <text evidence="2 6">Belongs to the UPF0677 family.</text>
</comment>
<dbReference type="InterPro" id="IPR029063">
    <property type="entry name" value="SAM-dependent_MTases_sf"/>
</dbReference>
<dbReference type="InterPro" id="IPR007213">
    <property type="entry name" value="Ppm1/Ppm2/Tcmp"/>
</dbReference>
<dbReference type="PANTHER" id="PTHR43619:SF2">
    <property type="entry name" value="S-ADENOSYL-L-METHIONINE-DEPENDENT METHYLTRANSFERASES SUPERFAMILY PROTEIN"/>
    <property type="match status" value="1"/>
</dbReference>
<dbReference type="NCBIfam" id="TIGR00027">
    <property type="entry name" value="mthyl_TIGR00027"/>
    <property type="match status" value="1"/>
</dbReference>
<keyword evidence="3 6" id="KW-0489">Methyltransferase</keyword>
<keyword evidence="4 7" id="KW-0808">Transferase</keyword>